<evidence type="ECO:0000313" key="2">
    <source>
        <dbReference type="EnsemblMetazoa" id="ACUA012197-PA"/>
    </source>
</evidence>
<feature type="compositionally biased region" description="Polar residues" evidence="1">
    <location>
        <begin position="33"/>
        <end position="53"/>
    </location>
</feature>
<feature type="region of interest" description="Disordered" evidence="1">
    <location>
        <begin position="72"/>
        <end position="92"/>
    </location>
</feature>
<reference evidence="3" key="1">
    <citation type="submission" date="2013-09" db="EMBL/GenBank/DDBJ databases">
        <title>The Genome Sequence of Anopheles culicifacies species A.</title>
        <authorList>
            <consortium name="The Broad Institute Genomics Platform"/>
            <person name="Neafsey D.E."/>
            <person name="Besansky N."/>
            <person name="Howell P."/>
            <person name="Walton C."/>
            <person name="Young S.K."/>
            <person name="Zeng Q."/>
            <person name="Gargeya S."/>
            <person name="Fitzgerald M."/>
            <person name="Haas B."/>
            <person name="Abouelleil A."/>
            <person name="Allen A.W."/>
            <person name="Alvarado L."/>
            <person name="Arachchi H.M."/>
            <person name="Berlin A.M."/>
            <person name="Chapman S.B."/>
            <person name="Gainer-Dewar J."/>
            <person name="Goldberg J."/>
            <person name="Griggs A."/>
            <person name="Gujja S."/>
            <person name="Hansen M."/>
            <person name="Howarth C."/>
            <person name="Imamovic A."/>
            <person name="Ireland A."/>
            <person name="Larimer J."/>
            <person name="McCowan C."/>
            <person name="Murphy C."/>
            <person name="Pearson M."/>
            <person name="Poon T.W."/>
            <person name="Priest M."/>
            <person name="Roberts A."/>
            <person name="Saif S."/>
            <person name="Shea T."/>
            <person name="Sisk P."/>
            <person name="Sykes S."/>
            <person name="Wortman J."/>
            <person name="Nusbaum C."/>
            <person name="Birren B."/>
        </authorList>
    </citation>
    <scope>NUCLEOTIDE SEQUENCE [LARGE SCALE GENOMIC DNA]</scope>
    <source>
        <strain evidence="3">A-37</strain>
    </source>
</reference>
<dbReference type="VEuPathDB" id="VectorBase:ACUA012197"/>
<feature type="region of interest" description="Disordered" evidence="1">
    <location>
        <begin position="1"/>
        <end position="57"/>
    </location>
</feature>
<dbReference type="AlphaFoldDB" id="A0A182M8N2"/>
<organism evidence="2 3">
    <name type="scientific">Anopheles culicifacies</name>
    <dbReference type="NCBI Taxonomy" id="139723"/>
    <lineage>
        <taxon>Eukaryota</taxon>
        <taxon>Metazoa</taxon>
        <taxon>Ecdysozoa</taxon>
        <taxon>Arthropoda</taxon>
        <taxon>Hexapoda</taxon>
        <taxon>Insecta</taxon>
        <taxon>Pterygota</taxon>
        <taxon>Neoptera</taxon>
        <taxon>Endopterygota</taxon>
        <taxon>Diptera</taxon>
        <taxon>Nematocera</taxon>
        <taxon>Culicoidea</taxon>
        <taxon>Culicidae</taxon>
        <taxon>Anophelinae</taxon>
        <taxon>Anopheles</taxon>
        <taxon>culicifacies species complex</taxon>
    </lineage>
</organism>
<proteinExistence type="predicted"/>
<keyword evidence="3" id="KW-1185">Reference proteome</keyword>
<evidence type="ECO:0008006" key="4">
    <source>
        <dbReference type="Google" id="ProtNLM"/>
    </source>
</evidence>
<reference evidence="2" key="2">
    <citation type="submission" date="2020-05" db="UniProtKB">
        <authorList>
            <consortium name="EnsemblMetazoa"/>
        </authorList>
    </citation>
    <scope>IDENTIFICATION</scope>
    <source>
        <strain evidence="2">A-37</strain>
    </source>
</reference>
<evidence type="ECO:0000256" key="1">
    <source>
        <dbReference type="SAM" id="MobiDB-lite"/>
    </source>
</evidence>
<dbReference type="Proteomes" id="UP000075883">
    <property type="component" value="Unassembled WGS sequence"/>
</dbReference>
<evidence type="ECO:0000313" key="3">
    <source>
        <dbReference type="Proteomes" id="UP000075883"/>
    </source>
</evidence>
<dbReference type="EnsemblMetazoa" id="ACUA012197-RA">
    <property type="protein sequence ID" value="ACUA012197-PA"/>
    <property type="gene ID" value="ACUA012197"/>
</dbReference>
<protein>
    <recommendedName>
        <fullName evidence="4">GATA-type domain-containing protein</fullName>
    </recommendedName>
</protein>
<dbReference type="EMBL" id="AXCM01000427">
    <property type="status" value="NOT_ANNOTATED_CDS"/>
    <property type="molecule type" value="Genomic_DNA"/>
</dbReference>
<name>A0A182M8N2_9DIPT</name>
<accession>A0A182M8N2</accession>
<feature type="compositionally biased region" description="Basic residues" evidence="1">
    <location>
        <begin position="1"/>
        <end position="11"/>
    </location>
</feature>
<sequence>MGSKTHPHRSPNSRTDDPITSLAAPLQMRHLQHTIQGAASKSSGEATSNSMPNPANIPITCARCHTTDAREWPKQKSSRHVGQCTAQGDAMMEDDGDIGTIRSVHTVEPLWLVPAWPACCSVAPTRQIVSQPAFGHHVRNRSSSTSVQ</sequence>